<feature type="domain" description="ABC transporter" evidence="11">
    <location>
        <begin position="727"/>
        <end position="959"/>
    </location>
</feature>
<feature type="transmembrane region" description="Helical" evidence="10">
    <location>
        <begin position="547"/>
        <end position="576"/>
    </location>
</feature>
<name>A0A1I2XGV8_9FIRM</name>
<dbReference type="NCBIfam" id="TIGR03797">
    <property type="entry name" value="NHLM_micro_ABC2"/>
    <property type="match status" value="1"/>
</dbReference>
<dbReference type="InterPro" id="IPR022515">
    <property type="entry name" value="NHPM_micro_ABC2"/>
</dbReference>
<evidence type="ECO:0000256" key="8">
    <source>
        <dbReference type="ARBA" id="ARBA00022989"/>
    </source>
</evidence>
<gene>
    <name evidence="13" type="ORF">SAMN05660649_03927</name>
</gene>
<dbReference type="Proteomes" id="UP000199337">
    <property type="component" value="Unassembled WGS sequence"/>
</dbReference>
<dbReference type="GO" id="GO:0016887">
    <property type="term" value="F:ATP hydrolysis activity"/>
    <property type="evidence" value="ECO:0007669"/>
    <property type="project" value="InterPro"/>
</dbReference>
<dbReference type="FunFam" id="3.40.50.300:FF:000299">
    <property type="entry name" value="ABC transporter ATP-binding protein/permease"/>
    <property type="match status" value="1"/>
</dbReference>
<evidence type="ECO:0000256" key="9">
    <source>
        <dbReference type="ARBA" id="ARBA00023136"/>
    </source>
</evidence>
<evidence type="ECO:0000259" key="12">
    <source>
        <dbReference type="PROSITE" id="PS50929"/>
    </source>
</evidence>
<evidence type="ECO:0000256" key="3">
    <source>
        <dbReference type="ARBA" id="ARBA00022475"/>
    </source>
</evidence>
<dbReference type="SMART" id="SM00382">
    <property type="entry name" value="AAA"/>
    <property type="match status" value="1"/>
</dbReference>
<keyword evidence="6" id="KW-0645">Protease</keyword>
<keyword evidence="6" id="KW-0378">Hydrolase</keyword>
<evidence type="ECO:0000259" key="11">
    <source>
        <dbReference type="PROSITE" id="PS50893"/>
    </source>
</evidence>
<accession>A0A1I2XGV8</accession>
<keyword evidence="3" id="KW-1003">Cell membrane</keyword>
<evidence type="ECO:0000256" key="6">
    <source>
        <dbReference type="ARBA" id="ARBA00022807"/>
    </source>
</evidence>
<dbReference type="GO" id="GO:0008234">
    <property type="term" value="F:cysteine-type peptidase activity"/>
    <property type="evidence" value="ECO:0007669"/>
    <property type="project" value="UniProtKB-KW"/>
</dbReference>
<dbReference type="InterPro" id="IPR027417">
    <property type="entry name" value="P-loop_NTPase"/>
</dbReference>
<evidence type="ECO:0000313" key="14">
    <source>
        <dbReference type="Proteomes" id="UP000199337"/>
    </source>
</evidence>
<feature type="transmembrane region" description="Helical" evidence="10">
    <location>
        <begin position="414"/>
        <end position="439"/>
    </location>
</feature>
<dbReference type="GO" id="GO:0005524">
    <property type="term" value="F:ATP binding"/>
    <property type="evidence" value="ECO:0007669"/>
    <property type="project" value="UniProtKB-KW"/>
</dbReference>
<dbReference type="Gene3D" id="3.40.50.300">
    <property type="entry name" value="P-loop containing nucleotide triphosphate hydrolases"/>
    <property type="match status" value="1"/>
</dbReference>
<dbReference type="PANTHER" id="PTHR24221">
    <property type="entry name" value="ATP-BINDING CASSETTE SUB-FAMILY B"/>
    <property type="match status" value="1"/>
</dbReference>
<dbReference type="InterPro" id="IPR017871">
    <property type="entry name" value="ABC_transporter-like_CS"/>
</dbReference>
<proteinExistence type="predicted"/>
<keyword evidence="2" id="KW-0813">Transport</keyword>
<dbReference type="PANTHER" id="PTHR24221:SF654">
    <property type="entry name" value="ATP-BINDING CASSETTE SUB-FAMILY B MEMBER 6"/>
    <property type="match status" value="1"/>
</dbReference>
<dbReference type="Pfam" id="PF00005">
    <property type="entry name" value="ABC_tran"/>
    <property type="match status" value="1"/>
</dbReference>
<protein>
    <submittedName>
        <fullName evidence="13">NHLM bacteriocin system ABC transporter, ATP-binding protein</fullName>
    </submittedName>
</protein>
<feature type="transmembrane region" description="Helical" evidence="10">
    <location>
        <begin position="520"/>
        <end position="541"/>
    </location>
</feature>
<organism evidence="13 14">
    <name type="scientific">Desulfotruncus arcticus DSM 17038</name>
    <dbReference type="NCBI Taxonomy" id="1121424"/>
    <lineage>
        <taxon>Bacteria</taxon>
        <taxon>Bacillati</taxon>
        <taxon>Bacillota</taxon>
        <taxon>Clostridia</taxon>
        <taxon>Eubacteriales</taxon>
        <taxon>Desulfallaceae</taxon>
        <taxon>Desulfotruncus</taxon>
    </lineage>
</organism>
<dbReference type="Pfam" id="PF00664">
    <property type="entry name" value="ABC_membrane"/>
    <property type="match status" value="1"/>
</dbReference>
<evidence type="ECO:0000256" key="5">
    <source>
        <dbReference type="ARBA" id="ARBA00022741"/>
    </source>
</evidence>
<dbReference type="SUPFAM" id="SSF90123">
    <property type="entry name" value="ABC transporter transmembrane region"/>
    <property type="match status" value="1"/>
</dbReference>
<dbReference type="PROSITE" id="PS50929">
    <property type="entry name" value="ABC_TM1F"/>
    <property type="match status" value="1"/>
</dbReference>
<evidence type="ECO:0000256" key="4">
    <source>
        <dbReference type="ARBA" id="ARBA00022692"/>
    </source>
</evidence>
<feature type="transmembrane region" description="Helical" evidence="10">
    <location>
        <begin position="634"/>
        <end position="657"/>
    </location>
</feature>
<evidence type="ECO:0000313" key="13">
    <source>
        <dbReference type="EMBL" id="SFH11906.1"/>
    </source>
</evidence>
<sequence>MSVIKELFMREGTVLNFENAPSFLLDNPEHIWLVCKGRVNIFSVPVAGGEAAGQRLHLFDIEAGQALFGAKPGNGPELGLLAACNPDTIVMRMEKSRFQEIAESCGELVGALLESWVAGFSAGICREIPPKKYEILRAGQTVTVWEDCLLKPEEKVLWIKSRAGVLHFLANPDLPALEGEVFFPVAANVWVSAQANSKLYVADTAGFLKEDAQWAALRHFHRLALELIRWRRDRTEAEERRRLVNKETKDREFVQKAMHQLTSVVQTGREELPDDAGEAPLLWACRRVGESMGIAVAAPPRRDGRSGDPLEDIARASHMRVRRVILKGDWWRHDNGPFLAYMEEDGRPVAVIPVRECSYEVYDPLHQTKLSLTDALIRSLKPFAYVFYRPLPDRTVSVKDLLSLGLSGRSKKDIAMIMLLGVAGGILGMLIPVTTGILFDSVIPSADRGQLLQISAFLLAGAVAGAGFQASQSIAMLRLAGKLDAGLQSAIWDRLLNMPVPFFQRYSAGDLASRANSISAIILTLSGSSLVIIFSGFFSFFNLGLLFFYNAGLAGVAAGLVILYLALFLAVGYWGVRYARKQLELEGKISGLILQVLGGIAKFRIAGAENRAFYLWSKSFSEQRKFSYQASTTANYFEVFNATYPLMASIVIFSIMGLASESMMSTGRFLAFITAFSGFLGAMAGVTSTIISSLKIIPLYERIKPILETPPEVNEVRADPGSLTGEIEISRLFFRYHAGGPVILQDVSMHIRPGEFVAVVGSSGSGKSTLLRLLLGFETSESGAVYYNGEDLAVLDVQSVRRQLGVVLQNSRLLPGSIFSNIVGSLPLTMDDAWEAAAMAGLAEDIQQMPMGMHTVIAEGASTLSGGQRQRLLIARAIVNRPRIIFFDEATSALDNRTQAVVSRSLEGLNATRVVIAHRLSTIINADRIYVMDQGRIVQSGTYTELINQEGVFAGLAKRQLL</sequence>
<keyword evidence="14" id="KW-1185">Reference proteome</keyword>
<dbReference type="STRING" id="341036.SAMN05660649_03927"/>
<dbReference type="InterPro" id="IPR039421">
    <property type="entry name" value="Type_1_exporter"/>
</dbReference>
<keyword evidence="4 10" id="KW-0812">Transmembrane</keyword>
<dbReference type="InterPro" id="IPR003439">
    <property type="entry name" value="ABC_transporter-like_ATP-bd"/>
</dbReference>
<dbReference type="SUPFAM" id="SSF52540">
    <property type="entry name" value="P-loop containing nucleoside triphosphate hydrolases"/>
    <property type="match status" value="1"/>
</dbReference>
<evidence type="ECO:0000256" key="1">
    <source>
        <dbReference type="ARBA" id="ARBA00004651"/>
    </source>
</evidence>
<feature type="domain" description="ABC transmembrane type-1" evidence="12">
    <location>
        <begin position="415"/>
        <end position="695"/>
    </location>
</feature>
<dbReference type="InterPro" id="IPR003593">
    <property type="entry name" value="AAA+_ATPase"/>
</dbReference>
<dbReference type="GO" id="GO:0005886">
    <property type="term" value="C:plasma membrane"/>
    <property type="evidence" value="ECO:0007669"/>
    <property type="project" value="UniProtKB-SubCell"/>
</dbReference>
<keyword evidence="7 13" id="KW-0067">ATP-binding</keyword>
<dbReference type="InterPro" id="IPR011527">
    <property type="entry name" value="ABC1_TM_dom"/>
</dbReference>
<dbReference type="RefSeq" id="WP_092473536.1">
    <property type="nucleotide sequence ID" value="NZ_FOOX01000017.1"/>
</dbReference>
<dbReference type="GO" id="GO:0140359">
    <property type="term" value="F:ABC-type transporter activity"/>
    <property type="evidence" value="ECO:0007669"/>
    <property type="project" value="InterPro"/>
</dbReference>
<reference evidence="14" key="1">
    <citation type="submission" date="2016-10" db="EMBL/GenBank/DDBJ databases">
        <authorList>
            <person name="Varghese N."/>
            <person name="Submissions S."/>
        </authorList>
    </citation>
    <scope>NUCLEOTIDE SEQUENCE [LARGE SCALE GENOMIC DNA]</scope>
    <source>
        <strain evidence="14">DSM 17038</strain>
    </source>
</reference>
<keyword evidence="5" id="KW-0547">Nucleotide-binding</keyword>
<dbReference type="PROSITE" id="PS00211">
    <property type="entry name" value="ABC_TRANSPORTER_1"/>
    <property type="match status" value="1"/>
</dbReference>
<keyword evidence="6" id="KW-0788">Thiol protease</keyword>
<keyword evidence="8 10" id="KW-1133">Transmembrane helix</keyword>
<dbReference type="GO" id="GO:0034040">
    <property type="term" value="F:ATPase-coupled lipid transmembrane transporter activity"/>
    <property type="evidence" value="ECO:0007669"/>
    <property type="project" value="TreeGrafter"/>
</dbReference>
<comment type="subcellular location">
    <subcellularLocation>
        <location evidence="1">Cell membrane</location>
        <topology evidence="1">Multi-pass membrane protein</topology>
    </subcellularLocation>
</comment>
<dbReference type="InterPro" id="IPR036640">
    <property type="entry name" value="ABC1_TM_sf"/>
</dbReference>
<evidence type="ECO:0000256" key="7">
    <source>
        <dbReference type="ARBA" id="ARBA00022840"/>
    </source>
</evidence>
<feature type="transmembrane region" description="Helical" evidence="10">
    <location>
        <begin position="451"/>
        <end position="468"/>
    </location>
</feature>
<feature type="transmembrane region" description="Helical" evidence="10">
    <location>
        <begin position="669"/>
        <end position="694"/>
    </location>
</feature>
<keyword evidence="9 10" id="KW-0472">Membrane</keyword>
<dbReference type="AlphaFoldDB" id="A0A1I2XGV8"/>
<dbReference type="PROSITE" id="PS50893">
    <property type="entry name" value="ABC_TRANSPORTER_2"/>
    <property type="match status" value="1"/>
</dbReference>
<evidence type="ECO:0000256" key="10">
    <source>
        <dbReference type="SAM" id="Phobius"/>
    </source>
</evidence>
<dbReference type="OrthoDB" id="9771903at2"/>
<dbReference type="Gene3D" id="1.20.1560.10">
    <property type="entry name" value="ABC transporter type 1, transmembrane domain"/>
    <property type="match status" value="1"/>
</dbReference>
<dbReference type="EMBL" id="FOOX01000017">
    <property type="protein sequence ID" value="SFH11906.1"/>
    <property type="molecule type" value="Genomic_DNA"/>
</dbReference>
<evidence type="ECO:0000256" key="2">
    <source>
        <dbReference type="ARBA" id="ARBA00022448"/>
    </source>
</evidence>